<dbReference type="EMBL" id="JBHTIR010002680">
    <property type="protein sequence ID" value="MFD0854088.1"/>
    <property type="molecule type" value="Genomic_DNA"/>
</dbReference>
<comment type="caution">
    <text evidence="1">The sequence shown here is derived from an EMBL/GenBank/DDBJ whole genome shotgun (WGS) entry which is preliminary data.</text>
</comment>
<dbReference type="Proteomes" id="UP001597083">
    <property type="component" value="Unassembled WGS sequence"/>
</dbReference>
<organism evidence="1 2">
    <name type="scientific">Actinomadura adrarensis</name>
    <dbReference type="NCBI Taxonomy" id="1819600"/>
    <lineage>
        <taxon>Bacteria</taxon>
        <taxon>Bacillati</taxon>
        <taxon>Actinomycetota</taxon>
        <taxon>Actinomycetes</taxon>
        <taxon>Streptosporangiales</taxon>
        <taxon>Thermomonosporaceae</taxon>
        <taxon>Actinomadura</taxon>
    </lineage>
</organism>
<keyword evidence="2" id="KW-1185">Reference proteome</keyword>
<evidence type="ECO:0008006" key="3">
    <source>
        <dbReference type="Google" id="ProtNLM"/>
    </source>
</evidence>
<sequence length="125" mass="13922">MSGRHVGRFGGYLSAPPPPEVHRADVLAGIPQRERVTYLSHLQARLRRDARIVTGFGTVDHAPVLNVMPVRQPGDHGPLPKTVTVACCYDRLPGQWWFYWLVTGERLVPANELDAAARLVLEAVY</sequence>
<proteinExistence type="predicted"/>
<gene>
    <name evidence="1" type="ORF">ACFQ07_17760</name>
</gene>
<evidence type="ECO:0000313" key="1">
    <source>
        <dbReference type="EMBL" id="MFD0854088.1"/>
    </source>
</evidence>
<evidence type="ECO:0000313" key="2">
    <source>
        <dbReference type="Proteomes" id="UP001597083"/>
    </source>
</evidence>
<protein>
    <recommendedName>
        <fullName evidence="3">DUF302 domain-containing protein</fullName>
    </recommendedName>
</protein>
<reference evidence="2" key="1">
    <citation type="journal article" date="2019" name="Int. J. Syst. Evol. Microbiol.">
        <title>The Global Catalogue of Microorganisms (GCM) 10K type strain sequencing project: providing services to taxonomists for standard genome sequencing and annotation.</title>
        <authorList>
            <consortium name="The Broad Institute Genomics Platform"/>
            <consortium name="The Broad Institute Genome Sequencing Center for Infectious Disease"/>
            <person name="Wu L."/>
            <person name="Ma J."/>
        </authorList>
    </citation>
    <scope>NUCLEOTIDE SEQUENCE [LARGE SCALE GENOMIC DNA]</scope>
    <source>
        <strain evidence="2">JCM 31696</strain>
    </source>
</reference>
<accession>A0ABW3CK24</accession>
<name>A0ABW3CK24_9ACTN</name>